<dbReference type="RefSeq" id="WP_184133460.1">
    <property type="nucleotide sequence ID" value="NZ_JACHFL010000007.1"/>
</dbReference>
<reference evidence="3 4" key="1">
    <citation type="submission" date="2020-08" db="EMBL/GenBank/DDBJ databases">
        <title>Genomic Encyclopedia of Type Strains, Phase IV (KMG-IV): sequencing the most valuable type-strain genomes for metagenomic binning, comparative biology and taxonomic classification.</title>
        <authorList>
            <person name="Goeker M."/>
        </authorList>
    </citation>
    <scope>NUCLEOTIDE SEQUENCE [LARGE SCALE GENOMIC DNA]</scope>
    <source>
        <strain evidence="3 4">DSM 27939</strain>
    </source>
</reference>
<dbReference type="PANTHER" id="PTHR21064">
    <property type="entry name" value="AMINOGLYCOSIDE PHOSPHOTRANSFERASE DOMAIN-CONTAINING PROTEIN-RELATED"/>
    <property type="match status" value="1"/>
</dbReference>
<evidence type="ECO:0000313" key="3">
    <source>
        <dbReference type="EMBL" id="MBB5363851.1"/>
    </source>
</evidence>
<dbReference type="Gene3D" id="3.90.1200.10">
    <property type="match status" value="1"/>
</dbReference>
<protein>
    <submittedName>
        <fullName evidence="3">Ser/Thr protein kinase RdoA (MazF antagonist)</fullName>
    </submittedName>
</protein>
<dbReference type="EMBL" id="JACHFL010000007">
    <property type="protein sequence ID" value="MBB5363851.1"/>
    <property type="molecule type" value="Genomic_DNA"/>
</dbReference>
<keyword evidence="3" id="KW-0808">Transferase</keyword>
<dbReference type="GO" id="GO:0019202">
    <property type="term" value="F:amino acid kinase activity"/>
    <property type="evidence" value="ECO:0007669"/>
    <property type="project" value="TreeGrafter"/>
</dbReference>
<dbReference type="InterPro" id="IPR011009">
    <property type="entry name" value="Kinase-like_dom_sf"/>
</dbReference>
<dbReference type="Pfam" id="PF01636">
    <property type="entry name" value="APH"/>
    <property type="match status" value="1"/>
</dbReference>
<feature type="domain" description="Aminoglycoside phosphotransferase" evidence="2">
    <location>
        <begin position="39"/>
        <end position="251"/>
    </location>
</feature>
<keyword evidence="4" id="KW-1185">Reference proteome</keyword>
<gene>
    <name evidence="3" type="ORF">HNQ08_002958</name>
</gene>
<keyword evidence="3" id="KW-0418">Kinase</keyword>
<evidence type="ECO:0000313" key="4">
    <source>
        <dbReference type="Proteomes" id="UP000552709"/>
    </source>
</evidence>
<name>A0A7W8JY28_9DEIO</name>
<sequence length="322" mass="36068">MIFEDASRCAHRIQREELNRLMLSHYGRQASDITLLREGDNRVFRVHVPEEGSYILRLHTSGRHTPEALTSELEWLNVLAHGTPLRVPQPVRSVFNSLVVPVAFEASLSVLCTLFTWLEGESLPEGEEFTLEQAANVGQILARLHVEAERFQAPVHFERPEYNSAYFLSCGEEFKQNLASSVDPRRLDLLNDCLVQLLQGLGPLEEAAGGFGIVHADVHPGNFLQHNNELALIDFDRCGWGPLLLDLAHADLAMDVRARAALMSGYTRIRPLPADYEQSLKALRVLAAIENLTVLSRRPHELPFVLEAMPTVEQALCGLIRS</sequence>
<evidence type="ECO:0000256" key="1">
    <source>
        <dbReference type="ARBA" id="ARBA00038240"/>
    </source>
</evidence>
<accession>A0A7W8JY28</accession>
<dbReference type="Proteomes" id="UP000552709">
    <property type="component" value="Unassembled WGS sequence"/>
</dbReference>
<comment type="similarity">
    <text evidence="1">Belongs to the pseudomonas-type ThrB family.</text>
</comment>
<dbReference type="AlphaFoldDB" id="A0A7W8JY28"/>
<dbReference type="SUPFAM" id="SSF56112">
    <property type="entry name" value="Protein kinase-like (PK-like)"/>
    <property type="match status" value="1"/>
</dbReference>
<dbReference type="InterPro" id="IPR050249">
    <property type="entry name" value="Pseudomonas-type_ThrB"/>
</dbReference>
<evidence type="ECO:0000259" key="2">
    <source>
        <dbReference type="Pfam" id="PF01636"/>
    </source>
</evidence>
<organism evidence="3 4">
    <name type="scientific">Deinococcus humi</name>
    <dbReference type="NCBI Taxonomy" id="662880"/>
    <lineage>
        <taxon>Bacteria</taxon>
        <taxon>Thermotogati</taxon>
        <taxon>Deinococcota</taxon>
        <taxon>Deinococci</taxon>
        <taxon>Deinococcales</taxon>
        <taxon>Deinococcaceae</taxon>
        <taxon>Deinococcus</taxon>
    </lineage>
</organism>
<comment type="caution">
    <text evidence="3">The sequence shown here is derived from an EMBL/GenBank/DDBJ whole genome shotgun (WGS) entry which is preliminary data.</text>
</comment>
<dbReference type="PANTHER" id="PTHR21064:SF6">
    <property type="entry name" value="AMINOGLYCOSIDE PHOSPHOTRANSFERASE DOMAIN-CONTAINING PROTEIN"/>
    <property type="match status" value="1"/>
</dbReference>
<dbReference type="InterPro" id="IPR002575">
    <property type="entry name" value="Aminoglycoside_PTrfase"/>
</dbReference>
<proteinExistence type="inferred from homology"/>